<dbReference type="CDD" id="cd17039">
    <property type="entry name" value="Ubl_ubiquitin_like"/>
    <property type="match status" value="1"/>
</dbReference>
<dbReference type="InterPro" id="IPR000626">
    <property type="entry name" value="Ubiquitin-like_dom"/>
</dbReference>
<feature type="domain" description="Ubiquitin-like" evidence="2">
    <location>
        <begin position="5"/>
        <end position="95"/>
    </location>
</feature>
<evidence type="ECO:0000259" key="2">
    <source>
        <dbReference type="PROSITE" id="PS50053"/>
    </source>
</evidence>
<protein>
    <recommendedName>
        <fullName evidence="2">Ubiquitin-like domain-containing protein</fullName>
    </recommendedName>
</protein>
<name>A0A3Q3ME82_9TELE</name>
<proteinExistence type="predicted"/>
<evidence type="ECO:0000313" key="3">
    <source>
        <dbReference type="Ensembl" id="ENSMAMP00000023472.1"/>
    </source>
</evidence>
<keyword evidence="4" id="KW-1185">Reference proteome</keyword>
<dbReference type="SUPFAM" id="SSF54236">
    <property type="entry name" value="Ubiquitin-like"/>
    <property type="match status" value="1"/>
</dbReference>
<dbReference type="GeneTree" id="ENSGT01130000278741"/>
<dbReference type="InterPro" id="IPR029071">
    <property type="entry name" value="Ubiquitin-like_domsf"/>
</dbReference>
<dbReference type="Gene3D" id="3.10.20.90">
    <property type="entry name" value="Phosphatidylinositol 3-kinase Catalytic Subunit, Chain A, domain 1"/>
    <property type="match status" value="1"/>
</dbReference>
<dbReference type="AlphaFoldDB" id="A0A3Q3ME82"/>
<dbReference type="Pfam" id="PF00240">
    <property type="entry name" value="ubiquitin"/>
    <property type="match status" value="1"/>
</dbReference>
<dbReference type="Ensembl" id="ENSMAMT00000024073.2">
    <property type="protein sequence ID" value="ENSMAMP00000023472.1"/>
    <property type="gene ID" value="ENSMAMG00000015780.2"/>
</dbReference>
<reference evidence="3" key="1">
    <citation type="submission" date="2025-08" db="UniProtKB">
        <authorList>
            <consortium name="Ensembl"/>
        </authorList>
    </citation>
    <scope>IDENTIFICATION</scope>
</reference>
<evidence type="ECO:0000256" key="1">
    <source>
        <dbReference type="SAM" id="MobiDB-lite"/>
    </source>
</evidence>
<organism evidence="3 4">
    <name type="scientific">Mastacembelus armatus</name>
    <name type="common">zig-zag eel</name>
    <dbReference type="NCBI Taxonomy" id="205130"/>
    <lineage>
        <taxon>Eukaryota</taxon>
        <taxon>Metazoa</taxon>
        <taxon>Chordata</taxon>
        <taxon>Craniata</taxon>
        <taxon>Vertebrata</taxon>
        <taxon>Euteleostomi</taxon>
        <taxon>Actinopterygii</taxon>
        <taxon>Neopterygii</taxon>
        <taxon>Teleostei</taxon>
        <taxon>Neoteleostei</taxon>
        <taxon>Acanthomorphata</taxon>
        <taxon>Anabantaria</taxon>
        <taxon>Synbranchiformes</taxon>
        <taxon>Mastacembelidae</taxon>
        <taxon>Mastacembelus</taxon>
    </lineage>
</organism>
<evidence type="ECO:0000313" key="4">
    <source>
        <dbReference type="Proteomes" id="UP000261640"/>
    </source>
</evidence>
<accession>A0A3Q3ME82</accession>
<feature type="region of interest" description="Disordered" evidence="1">
    <location>
        <begin position="91"/>
        <end position="120"/>
    </location>
</feature>
<dbReference type="InParanoid" id="A0A3Q3ME82"/>
<dbReference type="PROSITE" id="PS50053">
    <property type="entry name" value="UBIQUITIN_2"/>
    <property type="match status" value="1"/>
</dbReference>
<dbReference type="Proteomes" id="UP000261640">
    <property type="component" value="Unplaced"/>
</dbReference>
<feature type="compositionally biased region" description="Basic and acidic residues" evidence="1">
    <location>
        <begin position="97"/>
        <end position="113"/>
    </location>
</feature>
<sequence length="120" mass="13379">MGKTMSVVVCGISGEKTLIDLSAEQIQKMTVRDLKEKSLRKSLRLFPNIPGGSDVEQTSSILIFEGRQLKDNCLLWECGVQHMSTIYLVKRSQGGSRPDEDHGGMGDKDKNQSMEKLAFF</sequence>
<reference evidence="3" key="2">
    <citation type="submission" date="2025-09" db="UniProtKB">
        <authorList>
            <consortium name="Ensembl"/>
        </authorList>
    </citation>
    <scope>IDENTIFICATION</scope>
</reference>